<dbReference type="Gene3D" id="3.40.50.720">
    <property type="entry name" value="NAD(P)-binding Rossmann-like Domain"/>
    <property type="match status" value="1"/>
</dbReference>
<sequence>MEAVTPGRGELVVEVHVAGGVAIAGTVALVGEGTEGFAVGDPIAIDARTVEVHAGRRAVDARLVVSLRAAVGAYHVLVDVVRLTAGETLLIQDAGSAFGLLAAQFARVLGAHVFGVVASEAQRESALRAGCSAALLPHGFVEQIRALTQDRGVDVVLESAMGDRIIESRKALGARGRIAFAMSPIAPLLFQPATVRAHALDELATEVRETLDRAARSVMAYVANGAVRVM</sequence>
<evidence type="ECO:0000313" key="4">
    <source>
        <dbReference type="EMBL" id="WXA91908.1"/>
    </source>
</evidence>
<dbReference type="InterPro" id="IPR013149">
    <property type="entry name" value="ADH-like_C"/>
</dbReference>
<keyword evidence="1" id="KW-0521">NADP</keyword>
<dbReference type="InterPro" id="IPR036291">
    <property type="entry name" value="NAD(P)-bd_dom_sf"/>
</dbReference>
<feature type="domain" description="Enoyl reductase (ER)" evidence="3">
    <location>
        <begin position="3"/>
        <end position="230"/>
    </location>
</feature>
<evidence type="ECO:0000256" key="2">
    <source>
        <dbReference type="ARBA" id="ARBA00023002"/>
    </source>
</evidence>
<protein>
    <submittedName>
        <fullName evidence="4">Zinc-binding dehydrogenase</fullName>
    </submittedName>
</protein>
<keyword evidence="5" id="KW-1185">Reference proteome</keyword>
<name>A0ABZ2JZJ2_9BACT</name>
<keyword evidence="2" id="KW-0560">Oxidoreductase</keyword>
<dbReference type="InterPro" id="IPR020843">
    <property type="entry name" value="ER"/>
</dbReference>
<gene>
    <name evidence="4" type="ORF">LZC95_36330</name>
</gene>
<proteinExistence type="predicted"/>
<dbReference type="Pfam" id="PF00107">
    <property type="entry name" value="ADH_zinc_N"/>
    <property type="match status" value="1"/>
</dbReference>
<evidence type="ECO:0000313" key="5">
    <source>
        <dbReference type="Proteomes" id="UP001379533"/>
    </source>
</evidence>
<organism evidence="4 5">
    <name type="scientific">Pendulispora brunnea</name>
    <dbReference type="NCBI Taxonomy" id="2905690"/>
    <lineage>
        <taxon>Bacteria</taxon>
        <taxon>Pseudomonadati</taxon>
        <taxon>Myxococcota</taxon>
        <taxon>Myxococcia</taxon>
        <taxon>Myxococcales</taxon>
        <taxon>Sorangiineae</taxon>
        <taxon>Pendulisporaceae</taxon>
        <taxon>Pendulispora</taxon>
    </lineage>
</organism>
<dbReference type="SMART" id="SM00829">
    <property type="entry name" value="PKS_ER"/>
    <property type="match status" value="1"/>
</dbReference>
<dbReference type="Proteomes" id="UP001379533">
    <property type="component" value="Chromosome"/>
</dbReference>
<accession>A0ABZ2JZJ2</accession>
<dbReference type="SUPFAM" id="SSF50129">
    <property type="entry name" value="GroES-like"/>
    <property type="match status" value="1"/>
</dbReference>
<dbReference type="Gene3D" id="3.90.180.10">
    <property type="entry name" value="Medium-chain alcohol dehydrogenases, catalytic domain"/>
    <property type="match status" value="1"/>
</dbReference>
<reference evidence="4 5" key="1">
    <citation type="submission" date="2021-12" db="EMBL/GenBank/DDBJ databases">
        <title>Discovery of the Pendulisporaceae a myxobacterial family with distinct sporulation behavior and unique specialized metabolism.</title>
        <authorList>
            <person name="Garcia R."/>
            <person name="Popoff A."/>
            <person name="Bader C.D."/>
            <person name="Loehr J."/>
            <person name="Walesch S."/>
            <person name="Walt C."/>
            <person name="Boldt J."/>
            <person name="Bunk B."/>
            <person name="Haeckl F.J.F.P.J."/>
            <person name="Gunesch A.P."/>
            <person name="Birkelbach J."/>
            <person name="Nuebel U."/>
            <person name="Pietschmann T."/>
            <person name="Bach T."/>
            <person name="Mueller R."/>
        </authorList>
    </citation>
    <scope>NUCLEOTIDE SEQUENCE [LARGE SCALE GENOMIC DNA]</scope>
    <source>
        <strain evidence="4 5">MSr12523</strain>
    </source>
</reference>
<dbReference type="PANTHER" id="PTHR48106">
    <property type="entry name" value="QUINONE OXIDOREDUCTASE PIG3-RELATED"/>
    <property type="match status" value="1"/>
</dbReference>
<dbReference type="InterPro" id="IPR011032">
    <property type="entry name" value="GroES-like_sf"/>
</dbReference>
<dbReference type="SUPFAM" id="SSF51735">
    <property type="entry name" value="NAD(P)-binding Rossmann-fold domains"/>
    <property type="match status" value="1"/>
</dbReference>
<dbReference type="EMBL" id="CP089982">
    <property type="protein sequence ID" value="WXA91908.1"/>
    <property type="molecule type" value="Genomic_DNA"/>
</dbReference>
<evidence type="ECO:0000256" key="1">
    <source>
        <dbReference type="ARBA" id="ARBA00022857"/>
    </source>
</evidence>
<evidence type="ECO:0000259" key="3">
    <source>
        <dbReference type="SMART" id="SM00829"/>
    </source>
</evidence>
<dbReference type="PANTHER" id="PTHR48106:SF13">
    <property type="entry name" value="QUINONE OXIDOREDUCTASE-RELATED"/>
    <property type="match status" value="1"/>
</dbReference>
<dbReference type="RefSeq" id="WP_394842525.1">
    <property type="nucleotide sequence ID" value="NZ_CP089982.1"/>
</dbReference>